<feature type="region of interest" description="Disordered" evidence="1">
    <location>
        <begin position="137"/>
        <end position="181"/>
    </location>
</feature>
<feature type="compositionally biased region" description="Basic residues" evidence="1">
    <location>
        <begin position="164"/>
        <end position="173"/>
    </location>
</feature>
<proteinExistence type="predicted"/>
<keyword evidence="2" id="KW-1133">Transmembrane helix</keyword>
<sequence>MLGIVFIILKSILLALLGLVLLLLLLLNIILWVPIRYQAYGSKYDAILAYGQVDYLFGLIRVRFRYDGDGVHYTVHILWFKVHDSKAIPKKKSKHPKKQTDGKMTYVKNVVVDEKTEVKKKEVKEIEVKEIKIEENKPKTEESNSKEPQISVKEIQTEESKQTKTPKVKKHKKTKDEKSETSTWEQIKSGIELLRSDKHKGVLKFVLGKVHKMVKSILPRRIEADIIFGFADPATTGLVLGGVSMFYPYYGNAVIIIPNFEEVMFEGDIKIRGKIVIGVLVYYGLRVIIDKRVRSIIKAVR</sequence>
<dbReference type="EMBL" id="LR130778">
    <property type="protein sequence ID" value="VDN46353.1"/>
    <property type="molecule type" value="Genomic_DNA"/>
</dbReference>
<accession>A0A3P7P805</accession>
<organism evidence="3 4">
    <name type="scientific">Petrocella atlantisensis</name>
    <dbReference type="NCBI Taxonomy" id="2173034"/>
    <lineage>
        <taxon>Bacteria</taxon>
        <taxon>Bacillati</taxon>
        <taxon>Bacillota</taxon>
        <taxon>Clostridia</taxon>
        <taxon>Lachnospirales</taxon>
        <taxon>Vallitaleaceae</taxon>
        <taxon>Petrocella</taxon>
    </lineage>
</organism>
<dbReference type="AlphaFoldDB" id="A0A3P7P805"/>
<evidence type="ECO:0008006" key="5">
    <source>
        <dbReference type="Google" id="ProtNLM"/>
    </source>
</evidence>
<feature type="transmembrane region" description="Helical" evidence="2">
    <location>
        <begin position="12"/>
        <end position="33"/>
    </location>
</feature>
<dbReference type="RefSeq" id="WP_125135880.1">
    <property type="nucleotide sequence ID" value="NZ_LR130778.1"/>
</dbReference>
<dbReference type="OrthoDB" id="2087351at2"/>
<name>A0A3P7P805_9FIRM</name>
<gene>
    <name evidence="3" type="ORF">PATL70BA_0497</name>
</gene>
<dbReference type="KEGG" id="cbar:PATL70BA_0497"/>
<dbReference type="InterPro" id="IPR021338">
    <property type="entry name" value="DUF2953"/>
</dbReference>
<dbReference type="Pfam" id="PF11167">
    <property type="entry name" value="DUF2953"/>
    <property type="match status" value="1"/>
</dbReference>
<evidence type="ECO:0000313" key="4">
    <source>
        <dbReference type="Proteomes" id="UP000279029"/>
    </source>
</evidence>
<reference evidence="3 4" key="1">
    <citation type="submission" date="2018-09" db="EMBL/GenBank/DDBJ databases">
        <authorList>
            <person name="Postec A."/>
        </authorList>
    </citation>
    <scope>NUCLEOTIDE SEQUENCE [LARGE SCALE GENOMIC DNA]</scope>
    <source>
        <strain evidence="3">70B-A</strain>
    </source>
</reference>
<keyword evidence="2" id="KW-0472">Membrane</keyword>
<keyword evidence="4" id="KW-1185">Reference proteome</keyword>
<dbReference type="Proteomes" id="UP000279029">
    <property type="component" value="Chromosome"/>
</dbReference>
<evidence type="ECO:0000256" key="1">
    <source>
        <dbReference type="SAM" id="MobiDB-lite"/>
    </source>
</evidence>
<keyword evidence="2" id="KW-0812">Transmembrane</keyword>
<evidence type="ECO:0000313" key="3">
    <source>
        <dbReference type="EMBL" id="VDN46353.1"/>
    </source>
</evidence>
<evidence type="ECO:0000256" key="2">
    <source>
        <dbReference type="SAM" id="Phobius"/>
    </source>
</evidence>
<protein>
    <recommendedName>
        <fullName evidence="5">DUF2953 domain-containing protein</fullName>
    </recommendedName>
</protein>